<sequence>METLDVLVVGAGPVGLAVAGELRRSGIACEVVEARAEREPGSRALTLHARTLELLDQRGMSAELVARGRVVREIALVTGPGKAAHLRMDELDTPFPFVLVLPQAETEEVLERRLRELGGVPSRGERLIAVEPGSDHVVATTDGRRARARFLVAADGAHSTVRHLLQPPVRGAREAWTYYGADVSLDGVDPELQLIWSAHGFGVLVPFRDGTFRVAVTAPATSGPAVEPTLADIQHQVDRVFPGRPLLRDPTWLTVLRSGHRQLVNYRHGRVLFAGDAAHTHNPAGGQGLNIGLHDAFDLGGKLAAVVTGEAPERLLDSYHDERHPAAARVLAQTRRSMQLAHLRSPMSRMLRDQVVHHLPASLRRRLLEQVAGLGRAGRQAVVRRSTSQPAPPSSSASSSG</sequence>
<organism evidence="6 7">
    <name type="scientific">Pseudonocardia kunmingensis</name>
    <dbReference type="NCBI Taxonomy" id="630975"/>
    <lineage>
        <taxon>Bacteria</taxon>
        <taxon>Bacillati</taxon>
        <taxon>Actinomycetota</taxon>
        <taxon>Actinomycetes</taxon>
        <taxon>Pseudonocardiales</taxon>
        <taxon>Pseudonocardiaceae</taxon>
        <taxon>Pseudonocardia</taxon>
    </lineage>
</organism>
<dbReference type="PANTHER" id="PTHR43004:SF19">
    <property type="entry name" value="BINDING MONOOXYGENASE, PUTATIVE (JCVI)-RELATED"/>
    <property type="match status" value="1"/>
</dbReference>
<accession>A0A543DIC0</accession>
<dbReference type="SUPFAM" id="SSF51905">
    <property type="entry name" value="FAD/NAD(P)-binding domain"/>
    <property type="match status" value="1"/>
</dbReference>
<evidence type="ECO:0000256" key="2">
    <source>
        <dbReference type="ARBA" id="ARBA00022630"/>
    </source>
</evidence>
<gene>
    <name evidence="6" type="ORF">FB558_4812</name>
</gene>
<dbReference type="GO" id="GO:0016709">
    <property type="term" value="F:oxidoreductase activity, acting on paired donors, with incorporation or reduction of molecular oxygen, NAD(P)H as one donor, and incorporation of one atom of oxygen"/>
    <property type="evidence" value="ECO:0007669"/>
    <property type="project" value="UniProtKB-ARBA"/>
</dbReference>
<dbReference type="Gene3D" id="3.50.50.60">
    <property type="entry name" value="FAD/NAD(P)-binding domain"/>
    <property type="match status" value="1"/>
</dbReference>
<comment type="caution">
    <text evidence="6">The sequence shown here is derived from an EMBL/GenBank/DDBJ whole genome shotgun (WGS) entry which is preliminary data.</text>
</comment>
<dbReference type="AlphaFoldDB" id="A0A543DIC0"/>
<feature type="domain" description="FAD-binding" evidence="5">
    <location>
        <begin position="4"/>
        <end position="333"/>
    </location>
</feature>
<keyword evidence="3" id="KW-0274">FAD</keyword>
<feature type="compositionally biased region" description="Low complexity" evidence="4">
    <location>
        <begin position="386"/>
        <end position="401"/>
    </location>
</feature>
<dbReference type="InterPro" id="IPR036188">
    <property type="entry name" value="FAD/NAD-bd_sf"/>
</dbReference>
<evidence type="ECO:0000313" key="6">
    <source>
        <dbReference type="EMBL" id="TQM09070.1"/>
    </source>
</evidence>
<feature type="region of interest" description="Disordered" evidence="4">
    <location>
        <begin position="378"/>
        <end position="401"/>
    </location>
</feature>
<dbReference type="Pfam" id="PF01494">
    <property type="entry name" value="FAD_binding_3"/>
    <property type="match status" value="1"/>
</dbReference>
<keyword evidence="7" id="KW-1185">Reference proteome</keyword>
<keyword evidence="2" id="KW-0285">Flavoprotein</keyword>
<dbReference type="RefSeq" id="WP_170231496.1">
    <property type="nucleotide sequence ID" value="NZ_VFPA01000003.1"/>
</dbReference>
<evidence type="ECO:0000256" key="4">
    <source>
        <dbReference type="SAM" id="MobiDB-lite"/>
    </source>
</evidence>
<dbReference type="EMBL" id="VFPA01000003">
    <property type="protein sequence ID" value="TQM09070.1"/>
    <property type="molecule type" value="Genomic_DNA"/>
</dbReference>
<dbReference type="PANTHER" id="PTHR43004">
    <property type="entry name" value="TRK SYSTEM POTASSIUM UPTAKE PROTEIN"/>
    <property type="match status" value="1"/>
</dbReference>
<dbReference type="Proteomes" id="UP000315677">
    <property type="component" value="Unassembled WGS sequence"/>
</dbReference>
<evidence type="ECO:0000256" key="1">
    <source>
        <dbReference type="ARBA" id="ARBA00001974"/>
    </source>
</evidence>
<reference evidence="6 7" key="1">
    <citation type="submission" date="2019-06" db="EMBL/GenBank/DDBJ databases">
        <title>Sequencing the genomes of 1000 actinobacteria strains.</title>
        <authorList>
            <person name="Klenk H.-P."/>
        </authorList>
    </citation>
    <scope>NUCLEOTIDE SEQUENCE [LARGE SCALE GENOMIC DNA]</scope>
    <source>
        <strain evidence="6 7">DSM 45301</strain>
    </source>
</reference>
<dbReference type="Gene3D" id="3.30.70.2450">
    <property type="match status" value="1"/>
</dbReference>
<evidence type="ECO:0000313" key="7">
    <source>
        <dbReference type="Proteomes" id="UP000315677"/>
    </source>
</evidence>
<dbReference type="InterPro" id="IPR050641">
    <property type="entry name" value="RIFMO-like"/>
</dbReference>
<comment type="cofactor">
    <cofactor evidence="1">
        <name>FAD</name>
        <dbReference type="ChEBI" id="CHEBI:57692"/>
    </cofactor>
</comment>
<dbReference type="PRINTS" id="PR00420">
    <property type="entry name" value="RNGMNOXGNASE"/>
</dbReference>
<dbReference type="GO" id="GO:0071949">
    <property type="term" value="F:FAD binding"/>
    <property type="evidence" value="ECO:0007669"/>
    <property type="project" value="InterPro"/>
</dbReference>
<dbReference type="InterPro" id="IPR002938">
    <property type="entry name" value="FAD-bd"/>
</dbReference>
<proteinExistence type="predicted"/>
<name>A0A543DIC0_9PSEU</name>
<evidence type="ECO:0000256" key="3">
    <source>
        <dbReference type="ARBA" id="ARBA00022827"/>
    </source>
</evidence>
<protein>
    <submittedName>
        <fullName evidence="6">2-octaprenyl-6-methoxyphenol hydroxylase /2-octaprenyl-3-methyl-6-methoxy-1,4-benzoquinol hydroxylase</fullName>
    </submittedName>
</protein>
<evidence type="ECO:0000259" key="5">
    <source>
        <dbReference type="Pfam" id="PF01494"/>
    </source>
</evidence>